<gene>
    <name evidence="1" type="ORF">MA16_Dca003813</name>
</gene>
<accession>A0A2I0X1N5</accession>
<dbReference type="AlphaFoldDB" id="A0A2I0X1N5"/>
<sequence>MKFASRPSRPSRISSRENRVCSISISYEHLRIASSSISILRFHRNRPSRPLPSIGASLRLAF</sequence>
<name>A0A2I0X1N5_9ASPA</name>
<keyword evidence="2" id="KW-1185">Reference proteome</keyword>
<reference evidence="1 2" key="2">
    <citation type="journal article" date="2017" name="Nature">
        <title>The Apostasia genome and the evolution of orchids.</title>
        <authorList>
            <person name="Zhang G.Q."/>
            <person name="Liu K.W."/>
            <person name="Li Z."/>
            <person name="Lohaus R."/>
            <person name="Hsiao Y.Y."/>
            <person name="Niu S.C."/>
            <person name="Wang J.Y."/>
            <person name="Lin Y.C."/>
            <person name="Xu Q."/>
            <person name="Chen L.J."/>
            <person name="Yoshida K."/>
            <person name="Fujiwara S."/>
            <person name="Wang Z.W."/>
            <person name="Zhang Y.Q."/>
            <person name="Mitsuda N."/>
            <person name="Wang M."/>
            <person name="Liu G.H."/>
            <person name="Pecoraro L."/>
            <person name="Huang H.X."/>
            <person name="Xiao X.J."/>
            <person name="Lin M."/>
            <person name="Wu X.Y."/>
            <person name="Wu W.L."/>
            <person name="Chen Y.Y."/>
            <person name="Chang S.B."/>
            <person name="Sakamoto S."/>
            <person name="Ohme-Takagi M."/>
            <person name="Yagi M."/>
            <person name="Zeng S.J."/>
            <person name="Shen C.Y."/>
            <person name="Yeh C.M."/>
            <person name="Luo Y.B."/>
            <person name="Tsai W.C."/>
            <person name="Van de Peer Y."/>
            <person name="Liu Z.J."/>
        </authorList>
    </citation>
    <scope>NUCLEOTIDE SEQUENCE [LARGE SCALE GENOMIC DNA]</scope>
    <source>
        <tissue evidence="1">The whole plant</tissue>
    </source>
</reference>
<organism evidence="1 2">
    <name type="scientific">Dendrobium catenatum</name>
    <dbReference type="NCBI Taxonomy" id="906689"/>
    <lineage>
        <taxon>Eukaryota</taxon>
        <taxon>Viridiplantae</taxon>
        <taxon>Streptophyta</taxon>
        <taxon>Embryophyta</taxon>
        <taxon>Tracheophyta</taxon>
        <taxon>Spermatophyta</taxon>
        <taxon>Magnoliopsida</taxon>
        <taxon>Liliopsida</taxon>
        <taxon>Asparagales</taxon>
        <taxon>Orchidaceae</taxon>
        <taxon>Epidendroideae</taxon>
        <taxon>Malaxideae</taxon>
        <taxon>Dendrobiinae</taxon>
        <taxon>Dendrobium</taxon>
    </lineage>
</organism>
<evidence type="ECO:0000313" key="2">
    <source>
        <dbReference type="Proteomes" id="UP000233837"/>
    </source>
</evidence>
<evidence type="ECO:0000313" key="1">
    <source>
        <dbReference type="EMBL" id="PKU81797.1"/>
    </source>
</evidence>
<dbReference type="EMBL" id="KZ502211">
    <property type="protein sequence ID" value="PKU81797.1"/>
    <property type="molecule type" value="Genomic_DNA"/>
</dbReference>
<dbReference type="Proteomes" id="UP000233837">
    <property type="component" value="Unassembled WGS sequence"/>
</dbReference>
<proteinExistence type="predicted"/>
<reference evidence="1 2" key="1">
    <citation type="journal article" date="2016" name="Sci. Rep.">
        <title>The Dendrobium catenatum Lindl. genome sequence provides insights into polysaccharide synthase, floral development and adaptive evolution.</title>
        <authorList>
            <person name="Zhang G.Q."/>
            <person name="Xu Q."/>
            <person name="Bian C."/>
            <person name="Tsai W.C."/>
            <person name="Yeh C.M."/>
            <person name="Liu K.W."/>
            <person name="Yoshida K."/>
            <person name="Zhang L.S."/>
            <person name="Chang S.B."/>
            <person name="Chen F."/>
            <person name="Shi Y."/>
            <person name="Su Y.Y."/>
            <person name="Zhang Y.Q."/>
            <person name="Chen L.J."/>
            <person name="Yin Y."/>
            <person name="Lin M."/>
            <person name="Huang H."/>
            <person name="Deng H."/>
            <person name="Wang Z.W."/>
            <person name="Zhu S.L."/>
            <person name="Zhao X."/>
            <person name="Deng C."/>
            <person name="Niu S.C."/>
            <person name="Huang J."/>
            <person name="Wang M."/>
            <person name="Liu G.H."/>
            <person name="Yang H.J."/>
            <person name="Xiao X.J."/>
            <person name="Hsiao Y.Y."/>
            <person name="Wu W.L."/>
            <person name="Chen Y.Y."/>
            <person name="Mitsuda N."/>
            <person name="Ohme-Takagi M."/>
            <person name="Luo Y.B."/>
            <person name="Van de Peer Y."/>
            <person name="Liu Z.J."/>
        </authorList>
    </citation>
    <scope>NUCLEOTIDE SEQUENCE [LARGE SCALE GENOMIC DNA]</scope>
    <source>
        <tissue evidence="1">The whole plant</tissue>
    </source>
</reference>
<protein>
    <submittedName>
        <fullName evidence="1">Uncharacterized protein</fullName>
    </submittedName>
</protein>